<feature type="compositionally biased region" description="Basic and acidic residues" evidence="1">
    <location>
        <begin position="1"/>
        <end position="24"/>
    </location>
</feature>
<keyword evidence="3" id="KW-1185">Reference proteome</keyword>
<sequence length="43" mass="4998">MAKTSDNDKKAKDNQARHEKKNMQEQKSQQAGQHSYSKEVDHL</sequence>
<evidence type="ECO:0000256" key="1">
    <source>
        <dbReference type="SAM" id="MobiDB-lite"/>
    </source>
</evidence>
<feature type="region of interest" description="Disordered" evidence="1">
    <location>
        <begin position="1"/>
        <end position="43"/>
    </location>
</feature>
<name>A0ABS2QT17_9BACI</name>
<dbReference type="EMBL" id="JAFBFC010000002">
    <property type="protein sequence ID" value="MBM7702611.1"/>
    <property type="molecule type" value="Genomic_DNA"/>
</dbReference>
<feature type="compositionally biased region" description="Polar residues" evidence="1">
    <location>
        <begin position="25"/>
        <end position="35"/>
    </location>
</feature>
<protein>
    <recommendedName>
        <fullName evidence="4">DUF3941 domain-containing protein</fullName>
    </recommendedName>
</protein>
<dbReference type="Proteomes" id="UP000809829">
    <property type="component" value="Unassembled WGS sequence"/>
</dbReference>
<evidence type="ECO:0000313" key="2">
    <source>
        <dbReference type="EMBL" id="MBM7702611.1"/>
    </source>
</evidence>
<dbReference type="RefSeq" id="WP_338038883.1">
    <property type="nucleotide sequence ID" value="NZ_JAFBFC010000002.1"/>
</dbReference>
<evidence type="ECO:0000313" key="3">
    <source>
        <dbReference type="Proteomes" id="UP000809829"/>
    </source>
</evidence>
<organism evidence="2 3">
    <name type="scientific">Priestia iocasae</name>
    <dbReference type="NCBI Taxonomy" id="2291674"/>
    <lineage>
        <taxon>Bacteria</taxon>
        <taxon>Bacillati</taxon>
        <taxon>Bacillota</taxon>
        <taxon>Bacilli</taxon>
        <taxon>Bacillales</taxon>
        <taxon>Bacillaceae</taxon>
        <taxon>Priestia</taxon>
    </lineage>
</organism>
<gene>
    <name evidence="2" type="ORF">JOC83_001445</name>
</gene>
<accession>A0ABS2QT17</accession>
<reference evidence="2 3" key="1">
    <citation type="submission" date="2021-01" db="EMBL/GenBank/DDBJ databases">
        <title>Genomic Encyclopedia of Type Strains, Phase IV (KMG-IV): sequencing the most valuable type-strain genomes for metagenomic binning, comparative biology and taxonomic classification.</title>
        <authorList>
            <person name="Goeker M."/>
        </authorList>
    </citation>
    <scope>NUCLEOTIDE SEQUENCE [LARGE SCALE GENOMIC DNA]</scope>
    <source>
        <strain evidence="2 3">DSM 104297</strain>
    </source>
</reference>
<comment type="caution">
    <text evidence="2">The sequence shown here is derived from an EMBL/GenBank/DDBJ whole genome shotgun (WGS) entry which is preliminary data.</text>
</comment>
<proteinExistence type="predicted"/>
<evidence type="ECO:0008006" key="4">
    <source>
        <dbReference type="Google" id="ProtNLM"/>
    </source>
</evidence>